<dbReference type="RefSeq" id="WP_048216952.1">
    <property type="nucleotide sequence ID" value="NZ_BEEV01000017.1"/>
</dbReference>
<dbReference type="Gene3D" id="2.10.260.10">
    <property type="match status" value="1"/>
</dbReference>
<dbReference type="AlphaFoldDB" id="A0A376FFP0"/>
<sequence>MIQTIIEKCGDSPVFKIPEAIMEKAGFSIGDAIDIEVKNGCIIIGPAELVKYSLENLIEGIYEVNLHNRVDFRLLIGKELL</sequence>
<gene>
    <name evidence="2" type="primary">mazE</name>
    <name evidence="1" type="ORF">KZX48_01685</name>
    <name evidence="2" type="ORF">NCTC12123_04845</name>
</gene>
<accession>A0A376FFP0</accession>
<protein>
    <submittedName>
        <fullName evidence="2">Transcriptional regulator/antitoxin MazE</fullName>
    </submittedName>
</protein>
<name>A0A376FFP0_ENTAS</name>
<evidence type="ECO:0000313" key="1">
    <source>
        <dbReference type="EMBL" id="QYD27175.1"/>
    </source>
</evidence>
<dbReference type="PANTHER" id="PTHR40516">
    <property type="entry name" value="ANTITOXIN CHPS-RELATED"/>
    <property type="match status" value="1"/>
</dbReference>
<organism evidence="2 3">
    <name type="scientific">Enterobacter asburiae</name>
    <dbReference type="NCBI Taxonomy" id="61645"/>
    <lineage>
        <taxon>Bacteria</taxon>
        <taxon>Pseudomonadati</taxon>
        <taxon>Pseudomonadota</taxon>
        <taxon>Gammaproteobacteria</taxon>
        <taxon>Enterobacterales</taxon>
        <taxon>Enterobacteriaceae</taxon>
        <taxon>Enterobacter</taxon>
        <taxon>Enterobacter cloacae complex</taxon>
    </lineage>
</organism>
<evidence type="ECO:0000313" key="2">
    <source>
        <dbReference type="EMBL" id="STD25195.1"/>
    </source>
</evidence>
<evidence type="ECO:0000313" key="3">
    <source>
        <dbReference type="Proteomes" id="UP000255163"/>
    </source>
</evidence>
<dbReference type="EMBL" id="UFYI01000007">
    <property type="protein sequence ID" value="STD25195.1"/>
    <property type="molecule type" value="Genomic_DNA"/>
</dbReference>
<dbReference type="InterPro" id="IPR037914">
    <property type="entry name" value="SpoVT-AbrB_sf"/>
</dbReference>
<dbReference type="PANTHER" id="PTHR40516:SF1">
    <property type="entry name" value="ANTITOXIN CHPS-RELATED"/>
    <property type="match status" value="1"/>
</dbReference>
<dbReference type="SUPFAM" id="SSF89447">
    <property type="entry name" value="AbrB/MazE/MraZ-like"/>
    <property type="match status" value="1"/>
</dbReference>
<dbReference type="Proteomes" id="UP000826990">
    <property type="component" value="Chromosome"/>
</dbReference>
<proteinExistence type="predicted"/>
<dbReference type="Proteomes" id="UP000255163">
    <property type="component" value="Unassembled WGS sequence"/>
</dbReference>
<dbReference type="InterPro" id="IPR039052">
    <property type="entry name" value="Antitox_PemI-like"/>
</dbReference>
<dbReference type="GO" id="GO:0097351">
    <property type="term" value="F:toxin sequestering activity"/>
    <property type="evidence" value="ECO:0007669"/>
    <property type="project" value="InterPro"/>
</dbReference>
<reference evidence="2 3" key="1">
    <citation type="submission" date="2018-06" db="EMBL/GenBank/DDBJ databases">
        <authorList>
            <consortium name="Pathogen Informatics"/>
            <person name="Doyle S."/>
        </authorList>
    </citation>
    <scope>NUCLEOTIDE SEQUENCE [LARGE SCALE GENOMIC DNA]</scope>
    <source>
        <strain evidence="2 3">NCTC12123</strain>
    </source>
</reference>
<reference evidence="1" key="2">
    <citation type="submission" date="2021-07" db="EMBL/GenBank/DDBJ databases">
        <title>Characterization of Emerging Pathogens Carrying KPC-2 Gene in IncP-6 Plasmids Isolated from Urban Sewage in Argentina.</title>
        <authorList>
            <person name="Ghiglione B."/>
            <person name="Haim M.S."/>
            <person name="Dropa M."/>
        </authorList>
    </citation>
    <scope>NUCLEOTIDE SEQUENCE</scope>
    <source>
        <strain evidence="1">WW-19C</strain>
    </source>
</reference>
<dbReference type="EMBL" id="CP080107">
    <property type="protein sequence ID" value="QYD27175.1"/>
    <property type="molecule type" value="Genomic_DNA"/>
</dbReference>